<dbReference type="NCBIfam" id="NF047558">
    <property type="entry name" value="TPR_END_plus"/>
    <property type="match status" value="1"/>
</dbReference>
<comment type="caution">
    <text evidence="1">The sequence shown here is derived from an EMBL/GenBank/DDBJ whole genome shotgun (WGS) entry which is preliminary data.</text>
</comment>
<evidence type="ECO:0000313" key="1">
    <source>
        <dbReference type="EMBL" id="GAH05970.1"/>
    </source>
</evidence>
<dbReference type="Pfam" id="PF13431">
    <property type="entry name" value="TPR_17"/>
    <property type="match status" value="1"/>
</dbReference>
<dbReference type="InterPro" id="IPR011990">
    <property type="entry name" value="TPR-like_helical_dom_sf"/>
</dbReference>
<name>X1DCE9_9ZZZZ</name>
<protein>
    <submittedName>
        <fullName evidence="1">Uncharacterized protein</fullName>
    </submittedName>
</protein>
<accession>X1DCE9</accession>
<organism evidence="1">
    <name type="scientific">marine sediment metagenome</name>
    <dbReference type="NCBI Taxonomy" id="412755"/>
    <lineage>
        <taxon>unclassified sequences</taxon>
        <taxon>metagenomes</taxon>
        <taxon>ecological metagenomes</taxon>
    </lineage>
</organism>
<reference evidence="1" key="1">
    <citation type="journal article" date="2014" name="Front. Microbiol.">
        <title>High frequency of phylogenetically diverse reductive dehalogenase-homologous genes in deep subseafloor sedimentary metagenomes.</title>
        <authorList>
            <person name="Kawai M."/>
            <person name="Futagami T."/>
            <person name="Toyoda A."/>
            <person name="Takaki Y."/>
            <person name="Nishi S."/>
            <person name="Hori S."/>
            <person name="Arai W."/>
            <person name="Tsubouchi T."/>
            <person name="Morono Y."/>
            <person name="Uchiyama I."/>
            <person name="Ito T."/>
            <person name="Fujiyama A."/>
            <person name="Inagaki F."/>
            <person name="Takami H."/>
        </authorList>
    </citation>
    <scope>NUCLEOTIDE SEQUENCE</scope>
    <source>
        <strain evidence="1">Expedition CK06-06</strain>
    </source>
</reference>
<sequence>DKAESFYTKSMKSNPKNSDTHYNYACLQSLRNNQVKALELLTKAVELDKICIDWAKTDEKFDSIKDLEEFKELIGEGGKV</sequence>
<dbReference type="EMBL" id="BART01035871">
    <property type="protein sequence ID" value="GAH05970.1"/>
    <property type="molecule type" value="Genomic_DNA"/>
</dbReference>
<dbReference type="Gene3D" id="1.25.40.10">
    <property type="entry name" value="Tetratricopeptide repeat domain"/>
    <property type="match status" value="1"/>
</dbReference>
<dbReference type="AlphaFoldDB" id="X1DCE9"/>
<proteinExistence type="predicted"/>
<feature type="non-terminal residue" evidence="1">
    <location>
        <position position="1"/>
    </location>
</feature>
<dbReference type="SUPFAM" id="SSF48452">
    <property type="entry name" value="TPR-like"/>
    <property type="match status" value="1"/>
</dbReference>
<gene>
    <name evidence="1" type="ORF">S01H4_60723</name>
</gene>